<feature type="domain" description="N-acetyltransferase" evidence="4">
    <location>
        <begin position="9"/>
        <end position="167"/>
    </location>
</feature>
<dbReference type="Proteomes" id="UP001208570">
    <property type="component" value="Unassembled WGS sequence"/>
</dbReference>
<dbReference type="PROSITE" id="PS51186">
    <property type="entry name" value="GNAT"/>
    <property type="match status" value="1"/>
</dbReference>
<dbReference type="CDD" id="cd04301">
    <property type="entry name" value="NAT_SF"/>
    <property type="match status" value="1"/>
</dbReference>
<accession>A0AAD9J2L0</accession>
<evidence type="ECO:0000256" key="2">
    <source>
        <dbReference type="ARBA" id="ARBA00022679"/>
    </source>
</evidence>
<protein>
    <recommendedName>
        <fullName evidence="4">N-acetyltransferase domain-containing protein</fullName>
    </recommendedName>
</protein>
<keyword evidence="6" id="KW-1185">Reference proteome</keyword>
<dbReference type="FunFam" id="3.40.630.30:FF:000064">
    <property type="entry name" value="GNAT family acetyltransferase"/>
    <property type="match status" value="1"/>
</dbReference>
<evidence type="ECO:0000256" key="1">
    <source>
        <dbReference type="ARBA" id="ARBA00008694"/>
    </source>
</evidence>
<dbReference type="Gene3D" id="3.40.630.30">
    <property type="match status" value="1"/>
</dbReference>
<comment type="similarity">
    <text evidence="1">Belongs to the acetyltransferase family.</text>
</comment>
<proteinExistence type="inferred from homology"/>
<organism evidence="5 6">
    <name type="scientific">Paralvinella palmiformis</name>
    <dbReference type="NCBI Taxonomy" id="53620"/>
    <lineage>
        <taxon>Eukaryota</taxon>
        <taxon>Metazoa</taxon>
        <taxon>Spiralia</taxon>
        <taxon>Lophotrochozoa</taxon>
        <taxon>Annelida</taxon>
        <taxon>Polychaeta</taxon>
        <taxon>Sedentaria</taxon>
        <taxon>Canalipalpata</taxon>
        <taxon>Terebellida</taxon>
        <taxon>Terebelliformia</taxon>
        <taxon>Alvinellidae</taxon>
        <taxon>Paralvinella</taxon>
    </lineage>
</organism>
<evidence type="ECO:0000313" key="5">
    <source>
        <dbReference type="EMBL" id="KAK2145422.1"/>
    </source>
</evidence>
<keyword evidence="2" id="KW-0808">Transferase</keyword>
<dbReference type="PANTHER" id="PTHR10545:SF29">
    <property type="entry name" value="GH14572P-RELATED"/>
    <property type="match status" value="1"/>
</dbReference>
<evidence type="ECO:0000256" key="3">
    <source>
        <dbReference type="ARBA" id="ARBA00023315"/>
    </source>
</evidence>
<dbReference type="SUPFAM" id="SSF55729">
    <property type="entry name" value="Acyl-CoA N-acyltransferases (Nat)"/>
    <property type="match status" value="1"/>
</dbReference>
<evidence type="ECO:0000313" key="6">
    <source>
        <dbReference type="Proteomes" id="UP001208570"/>
    </source>
</evidence>
<dbReference type="AlphaFoldDB" id="A0AAD9J2L0"/>
<comment type="caution">
    <text evidence="5">The sequence shown here is derived from an EMBL/GenBank/DDBJ whole genome shotgun (WGS) entry which is preliminary data.</text>
</comment>
<dbReference type="InterPro" id="IPR000182">
    <property type="entry name" value="GNAT_dom"/>
</dbReference>
<dbReference type="InterPro" id="IPR051016">
    <property type="entry name" value="Diverse_Substrate_AcTransf"/>
</dbReference>
<gene>
    <name evidence="5" type="ORF">LSH36_682g00020</name>
</gene>
<dbReference type="GO" id="GO:0008080">
    <property type="term" value="F:N-acetyltransferase activity"/>
    <property type="evidence" value="ECO:0007669"/>
    <property type="project" value="TreeGrafter"/>
</dbReference>
<sequence length="174" mass="19989">MEASTADGFTIRPACRDDCKHIMTLIRELAEYEHLSDQVLITVKDLEEDGFGDHPLFQCVVAEINNLEEENITKLAGYALFYYVYSTFQGPSAYLEDVYISPQFRGHGLGTMILRKVTQVILREGCCRLDFVVLEWNDGAVKLYKRLGAEDLSETEHLHIWRIQQTQLRTLANK</sequence>
<dbReference type="EMBL" id="JAODUP010000682">
    <property type="protein sequence ID" value="KAK2145422.1"/>
    <property type="molecule type" value="Genomic_DNA"/>
</dbReference>
<dbReference type="PANTHER" id="PTHR10545">
    <property type="entry name" value="DIAMINE N-ACETYLTRANSFERASE"/>
    <property type="match status" value="1"/>
</dbReference>
<keyword evidence="3" id="KW-0012">Acyltransferase</keyword>
<dbReference type="Pfam" id="PF00583">
    <property type="entry name" value="Acetyltransf_1"/>
    <property type="match status" value="1"/>
</dbReference>
<dbReference type="InterPro" id="IPR016181">
    <property type="entry name" value="Acyl_CoA_acyltransferase"/>
</dbReference>
<reference evidence="5" key="1">
    <citation type="journal article" date="2023" name="Mol. Biol. Evol.">
        <title>Third-Generation Sequencing Reveals the Adaptive Role of the Epigenome in Three Deep-Sea Polychaetes.</title>
        <authorList>
            <person name="Perez M."/>
            <person name="Aroh O."/>
            <person name="Sun Y."/>
            <person name="Lan Y."/>
            <person name="Juniper S.K."/>
            <person name="Young C.R."/>
            <person name="Angers B."/>
            <person name="Qian P.Y."/>
        </authorList>
    </citation>
    <scope>NUCLEOTIDE SEQUENCE</scope>
    <source>
        <strain evidence="5">P08H-3</strain>
    </source>
</reference>
<name>A0AAD9J2L0_9ANNE</name>
<evidence type="ECO:0000259" key="4">
    <source>
        <dbReference type="PROSITE" id="PS51186"/>
    </source>
</evidence>